<dbReference type="PANTHER" id="PTHR30523:SF32">
    <property type="entry name" value="PHOSPHOENOLPYRUVATE CARBOXYLASE"/>
    <property type="match status" value="1"/>
</dbReference>
<keyword evidence="5" id="KW-1185">Reference proteome</keyword>
<dbReference type="GO" id="GO:0008964">
    <property type="term" value="F:phosphoenolpyruvate carboxylase activity"/>
    <property type="evidence" value="ECO:0007669"/>
    <property type="project" value="InterPro"/>
</dbReference>
<reference evidence="4 5" key="1">
    <citation type="submission" date="2016-10" db="EMBL/GenBank/DDBJ databases">
        <authorList>
            <person name="de Groot N.N."/>
        </authorList>
    </citation>
    <scope>NUCLEOTIDE SEQUENCE [LARGE SCALE GENOMIC DNA]</scope>
    <source>
        <strain>GEY</strain>
        <strain evidence="5">DSM 9560</strain>
    </source>
</reference>
<evidence type="ECO:0000256" key="2">
    <source>
        <dbReference type="ARBA" id="ARBA00022419"/>
    </source>
</evidence>
<dbReference type="GO" id="GO:0015977">
    <property type="term" value="P:carbon fixation"/>
    <property type="evidence" value="ECO:0007669"/>
    <property type="project" value="InterPro"/>
</dbReference>
<dbReference type="PROSITE" id="PS00393">
    <property type="entry name" value="PEPCASE_2"/>
    <property type="match status" value="1"/>
</dbReference>
<dbReference type="InterPro" id="IPR015813">
    <property type="entry name" value="Pyrv/PenolPyrv_kinase-like_dom"/>
</dbReference>
<keyword evidence="4" id="KW-0670">Pyruvate</keyword>
<dbReference type="GO" id="GO:0006099">
    <property type="term" value="P:tricarboxylic acid cycle"/>
    <property type="evidence" value="ECO:0007669"/>
    <property type="project" value="InterPro"/>
</dbReference>
<dbReference type="SUPFAM" id="SSF51621">
    <property type="entry name" value="Phosphoenolpyruvate/pyruvate domain"/>
    <property type="match status" value="1"/>
</dbReference>
<dbReference type="InterPro" id="IPR021135">
    <property type="entry name" value="PEP_COase"/>
</dbReference>
<dbReference type="PRINTS" id="PR00150">
    <property type="entry name" value="PEPCARBXLASE"/>
</dbReference>
<dbReference type="Pfam" id="PF00311">
    <property type="entry name" value="PEPcase"/>
    <property type="match status" value="1"/>
</dbReference>
<dbReference type="STRING" id="1003.SAMN04488541_103525"/>
<dbReference type="AlphaFoldDB" id="A0A1I2IVZ8"/>
<evidence type="ECO:0000313" key="5">
    <source>
        <dbReference type="Proteomes" id="UP000199513"/>
    </source>
</evidence>
<dbReference type="InterPro" id="IPR033129">
    <property type="entry name" value="PEPCASE_His_AS"/>
</dbReference>
<evidence type="ECO:0000256" key="3">
    <source>
        <dbReference type="PROSITE-ProRule" id="PRU10112"/>
    </source>
</evidence>
<dbReference type="RefSeq" id="WP_091548694.1">
    <property type="nucleotide sequence ID" value="NZ_FONY01000035.1"/>
</dbReference>
<sequence length="921" mass="105951">MSSILNLVKQKIGKPYEDLEFLLECFREVLLESNAPELAKLLPWINPAPEHIQFRKRDIQLYSIAFQFLNLVEINAAVQERRRQEEEHSLSAVNGLWAQNLLKLKDAGLSQEQIVSLLGNMRIEPVLTAHPTEAKRTTVLEHQRELYLLLVKRENQMYTQAEQEEIRREIKLCIERLWRTGEIFLEKPDVMSELRGILYYLMNVFPEVIPILDRKLVQAWKSIGFDEELLKNSNVYPKITFGNWVGGDRDGHPLVTAEVTKDTLRLLRFDALVVIRRQLSKLVKELSFSYVYEKATEKMRLRIKEMIAELGEEGEQAFARNHGEVFRQYVNLMMAKLPIDVKREHATELKDEAGKYRYAKELLADLFLLQESLITYGSKSIAYAEVHDTIRLVQTFGFRLARLDIRQNSRFHDLAIAQLMKAASQDGDAFLEWSEQERIAFFNQELQSQRPFTHPNMSLEKEAQAVTDVYKVLSEHIQKYGHYGIGSLIVSMTRNVADLLAVYIFVREAGLLHEEAGELACPLHVVPLFETIEDLQRSKEIMEVFLNHPFTKRSLAYQQQINGYTRPLQQIMVGYSDSNKDGGILASAIALYKAQQELVGVGKKYGIDIQFFHGKGGTISRGAGPTHWFLQALPFGSINGNIRLTEQGETIAQKYANKMNAVYNLELLVSGATCQSILHHFVKEEPYPFLSTLERLAEESKKFYTDLVHDADFIQFFSEATPIDAIEESKIGSRPARRTGKRSLADLRAIPWVFSWSQTRYHLTSWYGVGYALEKLMKENTASFEELKKSVKSDVFVRYILTNVDTSLAATDEEIMNNYAQLVKSKAVREKIWQSIVNELRRTKEMLTLLLGRPLEERRTNHYYSNLLRASAMEELHYNQIEMLKLWRWQKAEGLSKDAENTLLGVLLTINGIAGALRHTG</sequence>
<accession>A0A1I2IVZ8</accession>
<proteinExistence type="predicted"/>
<feature type="active site" evidence="3">
    <location>
        <position position="580"/>
    </location>
</feature>
<dbReference type="Proteomes" id="UP000199513">
    <property type="component" value="Unassembled WGS sequence"/>
</dbReference>
<protein>
    <recommendedName>
        <fullName evidence="2">Phosphoenolpyruvate carboxylase</fullName>
    </recommendedName>
</protein>
<organism evidence="4 5">
    <name type="scientific">Thermoflexibacter ruber</name>
    <dbReference type="NCBI Taxonomy" id="1003"/>
    <lineage>
        <taxon>Bacteria</taxon>
        <taxon>Pseudomonadati</taxon>
        <taxon>Bacteroidota</taxon>
        <taxon>Cytophagia</taxon>
        <taxon>Cytophagales</taxon>
        <taxon>Thermoflexibacteraceae</taxon>
        <taxon>Thermoflexibacter</taxon>
    </lineage>
</organism>
<dbReference type="EMBL" id="FONY01000035">
    <property type="protein sequence ID" value="SFF44701.1"/>
    <property type="molecule type" value="Genomic_DNA"/>
</dbReference>
<dbReference type="OrthoDB" id="9768133at2"/>
<dbReference type="GO" id="GO:0005829">
    <property type="term" value="C:cytosol"/>
    <property type="evidence" value="ECO:0007669"/>
    <property type="project" value="TreeGrafter"/>
</dbReference>
<dbReference type="Gene3D" id="1.20.1440.90">
    <property type="entry name" value="Phosphoenolpyruvate/pyruvate domain"/>
    <property type="match status" value="1"/>
</dbReference>
<comment type="function">
    <text evidence="1">Forms oxaloacetate, a four-carbon dicarboxylic acid source for the tricarboxylic acid cycle.</text>
</comment>
<name>A0A1I2IVZ8_9BACT</name>
<evidence type="ECO:0000313" key="4">
    <source>
        <dbReference type="EMBL" id="SFF44701.1"/>
    </source>
</evidence>
<evidence type="ECO:0000256" key="1">
    <source>
        <dbReference type="ARBA" id="ARBA00003670"/>
    </source>
</evidence>
<dbReference type="PANTHER" id="PTHR30523">
    <property type="entry name" value="PHOSPHOENOLPYRUVATE CARBOXYLASE"/>
    <property type="match status" value="1"/>
</dbReference>
<gene>
    <name evidence="4" type="ORF">SAMN04488541_103525</name>
</gene>